<feature type="signal peptide" evidence="4">
    <location>
        <begin position="1"/>
        <end position="26"/>
    </location>
</feature>
<comment type="caution">
    <text evidence="5">The sequence shown here is derived from an EMBL/GenBank/DDBJ whole genome shotgun (WGS) entry which is preliminary data.</text>
</comment>
<accession>A0A931CJ24</accession>
<dbReference type="AlphaFoldDB" id="A0A931CJ24"/>
<dbReference type="GO" id="GO:0009395">
    <property type="term" value="P:phospholipid catabolic process"/>
    <property type="evidence" value="ECO:0007669"/>
    <property type="project" value="TreeGrafter"/>
</dbReference>
<evidence type="ECO:0000313" key="6">
    <source>
        <dbReference type="Proteomes" id="UP000655366"/>
    </source>
</evidence>
<dbReference type="PANTHER" id="PTHR31956">
    <property type="entry name" value="NON-SPECIFIC PHOSPHOLIPASE C4-RELATED"/>
    <property type="match status" value="1"/>
</dbReference>
<sequence>MSQKSRFAVAFAIGITALGLSMAGCAAPTPVASPAPSPQKAAAPTLPVGSPAPVGGTPPGIDHIVIIVEENKPAASILGNAAAPYINKLAAENALATNYQAVSHPSLPNYLALTSGTTAGITDDCSPGGRCTARVPTIADVIGQSGRTWKMYAESMPAPCAAENSYPYAVKHNPFMYYPSVTDSHDSCAAHVVPLTQLSQDLKAASSLPNYVFISPNLCNDMHDCPVLAGDTWLAHQVPDILTSPAFTTQKSLLVITWDEGEGKDNTVSTIFAGPTARHSYKSPLPYNHYSLLHTVESLWGLASLTDNDKNAPVMRDLLK</sequence>
<reference evidence="5 6" key="1">
    <citation type="submission" date="2020-11" db="EMBL/GenBank/DDBJ databases">
        <title>Arthrobacter antarcticus sp. nov., isolated from Antarctic Soil.</title>
        <authorList>
            <person name="Li J."/>
        </authorList>
    </citation>
    <scope>NUCLEOTIDE SEQUENCE [LARGE SCALE GENOMIC DNA]</scope>
    <source>
        <strain evidence="5 6">Z1-20</strain>
    </source>
</reference>
<evidence type="ECO:0008006" key="7">
    <source>
        <dbReference type="Google" id="ProtNLM"/>
    </source>
</evidence>
<feature type="region of interest" description="Disordered" evidence="3">
    <location>
        <begin position="29"/>
        <end position="54"/>
    </location>
</feature>
<feature type="chain" id="PRO_5037388586" description="Acid phosphatase" evidence="4">
    <location>
        <begin position="27"/>
        <end position="320"/>
    </location>
</feature>
<dbReference type="Pfam" id="PF04185">
    <property type="entry name" value="Phosphoesterase"/>
    <property type="match status" value="1"/>
</dbReference>
<protein>
    <recommendedName>
        <fullName evidence="7">Acid phosphatase</fullName>
    </recommendedName>
</protein>
<dbReference type="Gene3D" id="3.40.720.10">
    <property type="entry name" value="Alkaline Phosphatase, subunit A"/>
    <property type="match status" value="1"/>
</dbReference>
<organism evidence="5 6">
    <name type="scientific">Arthrobacter terrae</name>
    <dbReference type="NCBI Taxonomy" id="2935737"/>
    <lineage>
        <taxon>Bacteria</taxon>
        <taxon>Bacillati</taxon>
        <taxon>Actinomycetota</taxon>
        <taxon>Actinomycetes</taxon>
        <taxon>Micrococcales</taxon>
        <taxon>Micrococcaceae</taxon>
        <taxon>Arthrobacter</taxon>
    </lineage>
</organism>
<dbReference type="EMBL" id="JADNYM010000010">
    <property type="protein sequence ID" value="MBG0739522.1"/>
    <property type="molecule type" value="Genomic_DNA"/>
</dbReference>
<evidence type="ECO:0000256" key="2">
    <source>
        <dbReference type="ARBA" id="ARBA00023026"/>
    </source>
</evidence>
<proteinExistence type="predicted"/>
<gene>
    <name evidence="5" type="ORF">IV500_08995</name>
</gene>
<dbReference type="SUPFAM" id="SSF53649">
    <property type="entry name" value="Alkaline phosphatase-like"/>
    <property type="match status" value="1"/>
</dbReference>
<keyword evidence="6" id="KW-1185">Reference proteome</keyword>
<keyword evidence="2" id="KW-0843">Virulence</keyword>
<evidence type="ECO:0000313" key="5">
    <source>
        <dbReference type="EMBL" id="MBG0739522.1"/>
    </source>
</evidence>
<evidence type="ECO:0000256" key="3">
    <source>
        <dbReference type="SAM" id="MobiDB-lite"/>
    </source>
</evidence>
<evidence type="ECO:0000256" key="1">
    <source>
        <dbReference type="ARBA" id="ARBA00022801"/>
    </source>
</evidence>
<keyword evidence="1" id="KW-0378">Hydrolase</keyword>
<dbReference type="InterPro" id="IPR007312">
    <property type="entry name" value="Phosphoesterase"/>
</dbReference>
<keyword evidence="4" id="KW-0732">Signal</keyword>
<dbReference type="GO" id="GO:0016788">
    <property type="term" value="F:hydrolase activity, acting on ester bonds"/>
    <property type="evidence" value="ECO:0007669"/>
    <property type="project" value="InterPro"/>
</dbReference>
<dbReference type="PROSITE" id="PS51257">
    <property type="entry name" value="PROKAR_LIPOPROTEIN"/>
    <property type="match status" value="1"/>
</dbReference>
<dbReference type="RefSeq" id="WP_196396478.1">
    <property type="nucleotide sequence ID" value="NZ_JADNYM010000010.1"/>
</dbReference>
<name>A0A931CJ24_9MICC</name>
<dbReference type="PANTHER" id="PTHR31956:SF8">
    <property type="entry name" value="ACID PHOSPHATASE PHOA (AFU_ORTHOLOGUE AFUA_1G03570)"/>
    <property type="match status" value="1"/>
</dbReference>
<dbReference type="Proteomes" id="UP000655366">
    <property type="component" value="Unassembled WGS sequence"/>
</dbReference>
<dbReference type="InterPro" id="IPR017850">
    <property type="entry name" value="Alkaline_phosphatase_core_sf"/>
</dbReference>
<evidence type="ECO:0000256" key="4">
    <source>
        <dbReference type="SAM" id="SignalP"/>
    </source>
</evidence>